<feature type="transmembrane region" description="Helical" evidence="6">
    <location>
        <begin position="229"/>
        <end position="251"/>
    </location>
</feature>
<feature type="transmembrane region" description="Helical" evidence="6">
    <location>
        <begin position="381"/>
        <end position="402"/>
    </location>
</feature>
<dbReference type="Gene3D" id="1.20.1250.20">
    <property type="entry name" value="MFS general substrate transporter like domains"/>
    <property type="match status" value="1"/>
</dbReference>
<reference evidence="7" key="1">
    <citation type="submission" date="2020-02" db="EMBL/GenBank/DDBJ databases">
        <authorList>
            <person name="Meier V. D."/>
        </authorList>
    </citation>
    <scope>NUCLEOTIDE SEQUENCE</scope>
    <source>
        <strain evidence="7">AVDCRST_MAG59</strain>
    </source>
</reference>
<feature type="transmembrane region" description="Helical" evidence="6">
    <location>
        <begin position="91"/>
        <end position="121"/>
    </location>
</feature>
<dbReference type="CDD" id="cd06173">
    <property type="entry name" value="MFS_MefA_like"/>
    <property type="match status" value="1"/>
</dbReference>
<comment type="subcellular location">
    <subcellularLocation>
        <location evidence="1">Cell membrane</location>
        <topology evidence="1">Multi-pass membrane protein</topology>
    </subcellularLocation>
</comment>
<sequence length="422" mass="43427">MRLTGLWTHPDFVRLWSASTVSVFGSLITRTALPFAAILALGATPSQVGWLSIAELLPGFVIGLGAGAWIDRRRRRPVMIGADLGRAAILLLVPLAALLGALSLPLLIAVAAAISVLNVAFDVAYQSYLPTLVRRDELVEGNSKLTAAASVAEAASFGMGGWLVQLLTAPVAIAVDAVTFVASAIFVGGIRTPEPQTWDLAGTSDARPSLRSEIADGMRLIWRDGALRALVGSNAGLAFSFGVGSAAYLVYVSRVLGFSPGVLGLIFGLGGVASLVGALAAGRLARFPIGPVMVACFVVAAIGQALVPLATAAGPVAVALLVAQQFVSDPAYTVYEINQVSLRQGMVPDALLGRVNATVRVSEVGAQILGALLGGYVGDAYGARAALVVGVTGLLLAALWLFRSPVRALRRIPPPIVAVPAS</sequence>
<evidence type="ECO:0000313" key="7">
    <source>
        <dbReference type="EMBL" id="CAA9568044.1"/>
    </source>
</evidence>
<dbReference type="InterPro" id="IPR011701">
    <property type="entry name" value="MFS"/>
</dbReference>
<protein>
    <submittedName>
        <fullName evidence="7">Permease of the drug/metabolite transporter (DMT) superfamily</fullName>
    </submittedName>
</protein>
<name>A0A6J4V6U9_9BACT</name>
<dbReference type="PANTHER" id="PTHR23513">
    <property type="entry name" value="INTEGRAL MEMBRANE EFFLUX PROTEIN-RELATED"/>
    <property type="match status" value="1"/>
</dbReference>
<accession>A0A6J4V6U9</accession>
<dbReference type="SUPFAM" id="SSF103473">
    <property type="entry name" value="MFS general substrate transporter"/>
    <property type="match status" value="1"/>
</dbReference>
<gene>
    <name evidence="7" type="ORF">AVDCRST_MAG59-3230</name>
</gene>
<dbReference type="Pfam" id="PF07690">
    <property type="entry name" value="MFS_1"/>
    <property type="match status" value="1"/>
</dbReference>
<dbReference type="EMBL" id="CADCWF010000222">
    <property type="protein sequence ID" value="CAA9568044.1"/>
    <property type="molecule type" value="Genomic_DNA"/>
</dbReference>
<evidence type="ECO:0000256" key="2">
    <source>
        <dbReference type="ARBA" id="ARBA00022475"/>
    </source>
</evidence>
<evidence type="ECO:0000256" key="5">
    <source>
        <dbReference type="ARBA" id="ARBA00023136"/>
    </source>
</evidence>
<feature type="transmembrane region" description="Helical" evidence="6">
    <location>
        <begin position="162"/>
        <end position="187"/>
    </location>
</feature>
<proteinExistence type="predicted"/>
<feature type="transmembrane region" description="Helical" evidence="6">
    <location>
        <begin position="257"/>
        <end position="280"/>
    </location>
</feature>
<keyword evidence="4 6" id="KW-1133">Transmembrane helix</keyword>
<evidence type="ECO:0000256" key="1">
    <source>
        <dbReference type="ARBA" id="ARBA00004651"/>
    </source>
</evidence>
<evidence type="ECO:0000256" key="6">
    <source>
        <dbReference type="SAM" id="Phobius"/>
    </source>
</evidence>
<evidence type="ECO:0000256" key="4">
    <source>
        <dbReference type="ARBA" id="ARBA00022989"/>
    </source>
</evidence>
<evidence type="ECO:0000256" key="3">
    <source>
        <dbReference type="ARBA" id="ARBA00022692"/>
    </source>
</evidence>
<dbReference type="PANTHER" id="PTHR23513:SF6">
    <property type="entry name" value="MAJOR FACILITATOR SUPERFAMILY ASSOCIATED DOMAIN-CONTAINING PROTEIN"/>
    <property type="match status" value="1"/>
</dbReference>
<organism evidence="7">
    <name type="scientific">uncultured Thermomicrobiales bacterium</name>
    <dbReference type="NCBI Taxonomy" id="1645740"/>
    <lineage>
        <taxon>Bacteria</taxon>
        <taxon>Pseudomonadati</taxon>
        <taxon>Thermomicrobiota</taxon>
        <taxon>Thermomicrobia</taxon>
        <taxon>Thermomicrobiales</taxon>
        <taxon>environmental samples</taxon>
    </lineage>
</organism>
<feature type="transmembrane region" description="Helical" evidence="6">
    <location>
        <begin position="292"/>
        <end position="323"/>
    </location>
</feature>
<keyword evidence="2" id="KW-1003">Cell membrane</keyword>
<keyword evidence="5 6" id="KW-0472">Membrane</keyword>
<dbReference type="GO" id="GO:0022857">
    <property type="term" value="F:transmembrane transporter activity"/>
    <property type="evidence" value="ECO:0007669"/>
    <property type="project" value="InterPro"/>
</dbReference>
<feature type="transmembrane region" description="Helical" evidence="6">
    <location>
        <begin position="48"/>
        <end position="70"/>
    </location>
</feature>
<keyword evidence="3 6" id="KW-0812">Transmembrane</keyword>
<dbReference type="AlphaFoldDB" id="A0A6J4V6U9"/>
<dbReference type="GO" id="GO:0005886">
    <property type="term" value="C:plasma membrane"/>
    <property type="evidence" value="ECO:0007669"/>
    <property type="project" value="UniProtKB-SubCell"/>
</dbReference>
<feature type="transmembrane region" description="Helical" evidence="6">
    <location>
        <begin position="21"/>
        <end position="42"/>
    </location>
</feature>
<dbReference type="InterPro" id="IPR036259">
    <property type="entry name" value="MFS_trans_sf"/>
</dbReference>